<feature type="compositionally biased region" description="Polar residues" evidence="9">
    <location>
        <begin position="591"/>
        <end position="601"/>
    </location>
</feature>
<dbReference type="Proteomes" id="UP000466442">
    <property type="component" value="Linkage Group LG5"/>
</dbReference>
<evidence type="ECO:0000313" key="11">
    <source>
        <dbReference type="EMBL" id="KAF6210791.1"/>
    </source>
</evidence>
<evidence type="ECO:0000256" key="4">
    <source>
        <dbReference type="ARBA" id="ARBA00022737"/>
    </source>
</evidence>
<dbReference type="SMART" id="SM00408">
    <property type="entry name" value="IGc2"/>
    <property type="match status" value="2"/>
</dbReference>
<dbReference type="PROSITE" id="PS50835">
    <property type="entry name" value="IG_LIKE"/>
    <property type="match status" value="2"/>
</dbReference>
<feature type="compositionally biased region" description="Polar residues" evidence="9">
    <location>
        <begin position="94"/>
        <end position="109"/>
    </location>
</feature>
<feature type="region of interest" description="Disordered" evidence="9">
    <location>
        <begin position="588"/>
        <end position="618"/>
    </location>
</feature>
<feature type="domain" description="Ig-like" evidence="10">
    <location>
        <begin position="398"/>
        <end position="484"/>
    </location>
</feature>
<feature type="compositionally biased region" description="Basic residues" evidence="9">
    <location>
        <begin position="608"/>
        <end position="618"/>
    </location>
</feature>
<dbReference type="Gene3D" id="2.60.40.10">
    <property type="entry name" value="Immunoglobulins"/>
    <property type="match status" value="2"/>
</dbReference>
<reference evidence="11" key="1">
    <citation type="journal article" date="2021" name="Mol. Ecol. Resour.">
        <title>Apolygus lucorum genome provides insights into omnivorousness and mesophyll feeding.</title>
        <authorList>
            <person name="Liu Y."/>
            <person name="Liu H."/>
            <person name="Wang H."/>
            <person name="Huang T."/>
            <person name="Liu B."/>
            <person name="Yang B."/>
            <person name="Yin L."/>
            <person name="Li B."/>
            <person name="Zhang Y."/>
            <person name="Zhang S."/>
            <person name="Jiang F."/>
            <person name="Zhang X."/>
            <person name="Ren Y."/>
            <person name="Wang B."/>
            <person name="Wang S."/>
            <person name="Lu Y."/>
            <person name="Wu K."/>
            <person name="Fan W."/>
            <person name="Wang G."/>
        </authorList>
    </citation>
    <scope>NUCLEOTIDE SEQUENCE</scope>
    <source>
        <strain evidence="11">12Hb</strain>
    </source>
</reference>
<keyword evidence="4" id="KW-0677">Repeat</keyword>
<keyword evidence="2" id="KW-1003">Cell membrane</keyword>
<organism evidence="11 12">
    <name type="scientific">Apolygus lucorum</name>
    <name type="common">Small green plant bug</name>
    <name type="synonym">Lygocoris lucorum</name>
    <dbReference type="NCBI Taxonomy" id="248454"/>
    <lineage>
        <taxon>Eukaryota</taxon>
        <taxon>Metazoa</taxon>
        <taxon>Ecdysozoa</taxon>
        <taxon>Arthropoda</taxon>
        <taxon>Hexapoda</taxon>
        <taxon>Insecta</taxon>
        <taxon>Pterygota</taxon>
        <taxon>Neoptera</taxon>
        <taxon>Paraneoptera</taxon>
        <taxon>Hemiptera</taxon>
        <taxon>Heteroptera</taxon>
        <taxon>Panheteroptera</taxon>
        <taxon>Cimicomorpha</taxon>
        <taxon>Miridae</taxon>
        <taxon>Mirini</taxon>
        <taxon>Apolygus</taxon>
    </lineage>
</organism>
<evidence type="ECO:0000259" key="10">
    <source>
        <dbReference type="PROSITE" id="PS50835"/>
    </source>
</evidence>
<dbReference type="InterPro" id="IPR007110">
    <property type="entry name" value="Ig-like_dom"/>
</dbReference>
<dbReference type="InterPro" id="IPR051170">
    <property type="entry name" value="Neural/epithelial_adhesion"/>
</dbReference>
<evidence type="ECO:0000256" key="7">
    <source>
        <dbReference type="ARBA" id="ARBA00023180"/>
    </source>
</evidence>
<dbReference type="AlphaFoldDB" id="A0A8S9XR53"/>
<dbReference type="InterPro" id="IPR036179">
    <property type="entry name" value="Ig-like_dom_sf"/>
</dbReference>
<feature type="compositionally biased region" description="Basic and acidic residues" evidence="9">
    <location>
        <begin position="229"/>
        <end position="238"/>
    </location>
</feature>
<evidence type="ECO:0000256" key="5">
    <source>
        <dbReference type="ARBA" id="ARBA00023136"/>
    </source>
</evidence>
<sequence>MTDDDQEDQPRSPRRVHFDTPVARPITIRSHGVDTLVDTPQQGIDTPVDTLQQGIDTPIDTPIDTSPQGTDTPLDTMSQQGIDTIDTSIDTSSQQGTDTIDTPDDTLSQQGIDTIDTPDDTLSQQGIDTIDTPVGTLSQGIDTHVDTSICRITTPLEILIDTMNDARISHNELQIGDSLQIGGISQLDQDYEKGAFVLGIPDETFIDPIDIERTPHETTTSAPVEETPETEKDDRFEEYGWESRQNVTISNLPSTSTPAHDAVHKETSIQPNESRDTGHLRDADHHFDRSTESKVTGEHDRHEDSSTPETHDRHDGTRDRHEDSHDRHEDSHDRHEDSHDRHDVSHDRHDNRYDHQENQHHTSSPDSESEEEEFKDAENDPPRKRLRGYEEDTPALPPNIVDSESTPSSVAIRENQNVTLMCKAEGIPAPKLSWRREDGQAISIDKKTKVLLHEGEQLNLTRITRSEMGAYLCIASNSVPPSVSKRIIVDVEFSPMIWVPNQLVGAPSGTDVTIECNTEAYPKAISYWVYDGTMILATKKYLTDIQENSYRTYMRLTIKNLHSRDFGSYRCISKNSLGETEGSIRLYEIPSPSQQPRTTDGNRAGKQANKHRRQTTVSPKYRRFTTAKRLLGTSSTISPNSVPHSTGCQAEPANGLLVVSSLHAAYTLYSYGWYSYSLYSSGLYSKNLHSSAQRD</sequence>
<evidence type="ECO:0000256" key="3">
    <source>
        <dbReference type="ARBA" id="ARBA00022729"/>
    </source>
</evidence>
<dbReference type="FunFam" id="2.60.40.10:FF:000328">
    <property type="entry name" value="CLUMA_CG000981, isoform A"/>
    <property type="match status" value="1"/>
</dbReference>
<dbReference type="GO" id="GO:0005886">
    <property type="term" value="C:plasma membrane"/>
    <property type="evidence" value="ECO:0007669"/>
    <property type="project" value="UniProtKB-SubCell"/>
</dbReference>
<proteinExistence type="predicted"/>
<feature type="domain" description="Ig-like" evidence="10">
    <location>
        <begin position="495"/>
        <end position="585"/>
    </location>
</feature>
<evidence type="ECO:0000256" key="1">
    <source>
        <dbReference type="ARBA" id="ARBA00004236"/>
    </source>
</evidence>
<keyword evidence="7" id="KW-0325">Glycoprotein</keyword>
<dbReference type="PANTHER" id="PTHR12231">
    <property type="entry name" value="CTX-RELATED TYPE I TRANSMEMBRANE PROTEIN"/>
    <property type="match status" value="1"/>
</dbReference>
<keyword evidence="6" id="KW-1015">Disulfide bond</keyword>
<keyword evidence="5" id="KW-0472">Membrane</keyword>
<dbReference type="InterPro" id="IPR013783">
    <property type="entry name" value="Ig-like_fold"/>
</dbReference>
<keyword evidence="8" id="KW-0393">Immunoglobulin domain</keyword>
<dbReference type="SMART" id="SM00409">
    <property type="entry name" value="IG"/>
    <property type="match status" value="2"/>
</dbReference>
<protein>
    <recommendedName>
        <fullName evidence="10">Ig-like domain-containing protein</fullName>
    </recommendedName>
</protein>
<dbReference type="GO" id="GO:0043005">
    <property type="term" value="C:neuron projection"/>
    <property type="evidence" value="ECO:0007669"/>
    <property type="project" value="TreeGrafter"/>
</dbReference>
<dbReference type="OrthoDB" id="10012075at2759"/>
<dbReference type="Pfam" id="PF13927">
    <property type="entry name" value="Ig_3"/>
    <property type="match status" value="2"/>
</dbReference>
<feature type="compositionally biased region" description="Basic and acidic residues" evidence="9">
    <location>
        <begin position="376"/>
        <end position="390"/>
    </location>
</feature>
<feature type="compositionally biased region" description="Basic and acidic residues" evidence="9">
    <location>
        <begin position="261"/>
        <end position="360"/>
    </location>
</feature>
<dbReference type="SUPFAM" id="SSF48726">
    <property type="entry name" value="Immunoglobulin"/>
    <property type="match status" value="2"/>
</dbReference>
<name>A0A8S9XR53_APOLU</name>
<feature type="compositionally biased region" description="Polar residues" evidence="9">
    <location>
        <begin position="243"/>
        <end position="258"/>
    </location>
</feature>
<feature type="region of interest" description="Disordered" evidence="9">
    <location>
        <begin position="1"/>
        <end position="31"/>
    </location>
</feature>
<dbReference type="PANTHER" id="PTHR12231:SF247">
    <property type="entry name" value="DPR-INTERACTING PROTEIN DELTA, ISOFORM D"/>
    <property type="match status" value="1"/>
</dbReference>
<dbReference type="FunFam" id="2.60.40.10:FF:000376">
    <property type="entry name" value="CLUMA_CG000981, isoform A"/>
    <property type="match status" value="1"/>
</dbReference>
<dbReference type="InterPro" id="IPR003598">
    <property type="entry name" value="Ig_sub2"/>
</dbReference>
<evidence type="ECO:0000256" key="2">
    <source>
        <dbReference type="ARBA" id="ARBA00022475"/>
    </source>
</evidence>
<keyword evidence="3" id="KW-0732">Signal</keyword>
<dbReference type="InterPro" id="IPR003599">
    <property type="entry name" value="Ig_sub"/>
</dbReference>
<evidence type="ECO:0000256" key="9">
    <source>
        <dbReference type="SAM" id="MobiDB-lite"/>
    </source>
</evidence>
<feature type="region of interest" description="Disordered" evidence="9">
    <location>
        <begin position="88"/>
        <end position="109"/>
    </location>
</feature>
<feature type="region of interest" description="Disordered" evidence="9">
    <location>
        <begin position="207"/>
        <end position="408"/>
    </location>
</feature>
<evidence type="ECO:0000256" key="6">
    <source>
        <dbReference type="ARBA" id="ARBA00023157"/>
    </source>
</evidence>
<comment type="caution">
    <text evidence="11">The sequence shown here is derived from an EMBL/GenBank/DDBJ whole genome shotgun (WGS) entry which is preliminary data.</text>
</comment>
<evidence type="ECO:0000313" key="12">
    <source>
        <dbReference type="Proteomes" id="UP000466442"/>
    </source>
</evidence>
<dbReference type="EMBL" id="WIXP02000005">
    <property type="protein sequence ID" value="KAF6210791.1"/>
    <property type="molecule type" value="Genomic_DNA"/>
</dbReference>
<keyword evidence="12" id="KW-1185">Reference proteome</keyword>
<accession>A0A8S9XR53</accession>
<comment type="subcellular location">
    <subcellularLocation>
        <location evidence="1">Cell membrane</location>
    </subcellularLocation>
</comment>
<evidence type="ECO:0000256" key="8">
    <source>
        <dbReference type="ARBA" id="ARBA00023319"/>
    </source>
</evidence>
<gene>
    <name evidence="11" type="ORF">GE061_013902</name>
</gene>